<protein>
    <submittedName>
        <fullName evidence="2">Diacylglycerol kinase family lipid kinase</fullName>
    </submittedName>
</protein>
<dbReference type="Gene3D" id="2.60.200.40">
    <property type="match status" value="1"/>
</dbReference>
<dbReference type="Gene3D" id="3.40.50.10330">
    <property type="entry name" value="Probable inorganic polyphosphate/atp-NAD kinase, domain 1"/>
    <property type="match status" value="1"/>
</dbReference>
<dbReference type="Proteomes" id="UP000784128">
    <property type="component" value="Unassembled WGS sequence"/>
</dbReference>
<dbReference type="GO" id="GO:0016301">
    <property type="term" value="F:kinase activity"/>
    <property type="evidence" value="ECO:0007669"/>
    <property type="project" value="UniProtKB-KW"/>
</dbReference>
<dbReference type="RefSeq" id="WP_214297079.1">
    <property type="nucleotide sequence ID" value="NZ_JAHDYS010000004.1"/>
</dbReference>
<accession>A0ABS5U6U2</accession>
<reference evidence="2 3" key="1">
    <citation type="submission" date="2021-05" db="EMBL/GenBank/DDBJ databases">
        <title>The draft genome of Geobacter chapellei DSM 13688.</title>
        <authorList>
            <person name="Xu Z."/>
            <person name="Masuda Y."/>
            <person name="Itoh H."/>
            <person name="Senoo K."/>
        </authorList>
    </citation>
    <scope>NUCLEOTIDE SEQUENCE [LARGE SCALE GENOMIC DNA]</scope>
    <source>
        <strain evidence="2 3">DSM 13688</strain>
    </source>
</reference>
<dbReference type="PANTHER" id="PTHR12358:SF106">
    <property type="entry name" value="LIPID KINASE YEGS"/>
    <property type="match status" value="1"/>
</dbReference>
<evidence type="ECO:0000259" key="1">
    <source>
        <dbReference type="PROSITE" id="PS50146"/>
    </source>
</evidence>
<dbReference type="PANTHER" id="PTHR12358">
    <property type="entry name" value="SPHINGOSINE KINASE"/>
    <property type="match status" value="1"/>
</dbReference>
<proteinExistence type="predicted"/>
<dbReference type="InterPro" id="IPR050187">
    <property type="entry name" value="Lipid_Phosphate_FormReg"/>
</dbReference>
<dbReference type="Pfam" id="PF00781">
    <property type="entry name" value="DAGK_cat"/>
    <property type="match status" value="1"/>
</dbReference>
<dbReference type="EMBL" id="JAHDYS010000004">
    <property type="protein sequence ID" value="MBT1071374.1"/>
    <property type="molecule type" value="Genomic_DNA"/>
</dbReference>
<dbReference type="InterPro" id="IPR001206">
    <property type="entry name" value="Diacylglycerol_kinase_cat_dom"/>
</dbReference>
<evidence type="ECO:0000313" key="2">
    <source>
        <dbReference type="EMBL" id="MBT1071374.1"/>
    </source>
</evidence>
<comment type="caution">
    <text evidence="2">The sequence shown here is derived from an EMBL/GenBank/DDBJ whole genome shotgun (WGS) entry which is preliminary data.</text>
</comment>
<organism evidence="2 3">
    <name type="scientific">Pelotalea chapellei</name>
    <dbReference type="NCBI Taxonomy" id="44671"/>
    <lineage>
        <taxon>Bacteria</taxon>
        <taxon>Pseudomonadati</taxon>
        <taxon>Thermodesulfobacteriota</taxon>
        <taxon>Desulfuromonadia</taxon>
        <taxon>Geobacterales</taxon>
        <taxon>Geobacteraceae</taxon>
        <taxon>Pelotalea</taxon>
    </lineage>
</organism>
<evidence type="ECO:0000313" key="3">
    <source>
        <dbReference type="Proteomes" id="UP000784128"/>
    </source>
</evidence>
<keyword evidence="3" id="KW-1185">Reference proteome</keyword>
<gene>
    <name evidence="2" type="ORF">KJB30_06250</name>
</gene>
<dbReference type="PROSITE" id="PS50146">
    <property type="entry name" value="DAGK"/>
    <property type="match status" value="1"/>
</dbReference>
<keyword evidence="2" id="KW-0808">Transferase</keyword>
<dbReference type="InterPro" id="IPR016064">
    <property type="entry name" value="NAD/diacylglycerol_kinase_sf"/>
</dbReference>
<dbReference type="InterPro" id="IPR017438">
    <property type="entry name" value="ATP-NAD_kinase_N"/>
</dbReference>
<dbReference type="SUPFAM" id="SSF111331">
    <property type="entry name" value="NAD kinase/diacylglycerol kinase-like"/>
    <property type="match status" value="1"/>
</dbReference>
<sequence>MNVFIFVNPASGGYSSHRFDQVLNALRAHGYEPAVFKVRTPADVLSHCDAINHVIDPLVIVAAGDGTINSVINGLQPGIATLAVLPFGTSNVVAAELGIRTIEEGIERICAGNTQPLSVGLLELSNESRRFVLMAGIGLDGAVVRDVLPLAKRYLKQGAYALSALKRAFAWDRTPFEIITPHGTVSCHSAIICNGSKYGGNFVLAPDRTFFAPGFEAVCIQDHRRRTYLRLAVNLFCNRAAASRDLTRICAEQIEILGTGPIQLDGDFVGYGPGRLIKLPNFAKLII</sequence>
<name>A0ABS5U6U2_9BACT</name>
<keyword evidence="2" id="KW-0418">Kinase</keyword>
<feature type="domain" description="DAGKc" evidence="1">
    <location>
        <begin position="1"/>
        <end position="128"/>
    </location>
</feature>